<sequence length="255" mass="28106">MDVGLSKLGSALLAVFAVCLLILAADLLFVLWRRRRFQRRSSASGAGDAVLAGDSPGSLYVLPSKELLYFFCWKSQSARIEPNEATVVNININVPDQPDHHHREENHDRAAAEIDDFMKIHPQGMYGPSRLLFTIKEEEEADHDHHERSHSFDGSERLDDGRDEFDDHDQTAKTVTISYTVVSASGTDFDDDVAVAVLDDATPFSTPCGSPPYYTPSPSPSREELKQSTASVHESYGASAGREKVPFVSLEIIGV</sequence>
<feature type="region of interest" description="Disordered" evidence="1">
    <location>
        <begin position="139"/>
        <end position="162"/>
    </location>
</feature>
<protein>
    <submittedName>
        <fullName evidence="3">Uncharacterized protein</fullName>
    </submittedName>
</protein>
<feature type="region of interest" description="Disordered" evidence="1">
    <location>
        <begin position="205"/>
        <end position="240"/>
    </location>
</feature>
<keyword evidence="2" id="KW-0812">Transmembrane</keyword>
<keyword evidence="2" id="KW-1133">Transmembrane helix</keyword>
<comment type="caution">
    <text evidence="3">The sequence shown here is derived from an EMBL/GenBank/DDBJ whole genome shotgun (WGS) entry which is preliminary data.</text>
</comment>
<feature type="compositionally biased region" description="Basic and acidic residues" evidence="1">
    <location>
        <begin position="142"/>
        <end position="160"/>
    </location>
</feature>
<evidence type="ECO:0000256" key="2">
    <source>
        <dbReference type="SAM" id="Phobius"/>
    </source>
</evidence>
<evidence type="ECO:0000313" key="3">
    <source>
        <dbReference type="EMBL" id="GMN39530.1"/>
    </source>
</evidence>
<dbReference type="AlphaFoldDB" id="A0AA87ZU12"/>
<dbReference type="Proteomes" id="UP001187192">
    <property type="component" value="Unassembled WGS sequence"/>
</dbReference>
<feature type="compositionally biased region" description="Pro residues" evidence="1">
    <location>
        <begin position="209"/>
        <end position="219"/>
    </location>
</feature>
<evidence type="ECO:0000313" key="4">
    <source>
        <dbReference type="Proteomes" id="UP001187192"/>
    </source>
</evidence>
<keyword evidence="4" id="KW-1185">Reference proteome</keyword>
<gene>
    <name evidence="3" type="ORF">TIFTF001_008760</name>
</gene>
<reference evidence="3" key="1">
    <citation type="submission" date="2023-07" db="EMBL/GenBank/DDBJ databases">
        <title>draft genome sequence of fig (Ficus carica).</title>
        <authorList>
            <person name="Takahashi T."/>
            <person name="Nishimura K."/>
        </authorList>
    </citation>
    <scope>NUCLEOTIDE SEQUENCE</scope>
</reference>
<proteinExistence type="predicted"/>
<organism evidence="3 4">
    <name type="scientific">Ficus carica</name>
    <name type="common">Common fig</name>
    <dbReference type="NCBI Taxonomy" id="3494"/>
    <lineage>
        <taxon>Eukaryota</taxon>
        <taxon>Viridiplantae</taxon>
        <taxon>Streptophyta</taxon>
        <taxon>Embryophyta</taxon>
        <taxon>Tracheophyta</taxon>
        <taxon>Spermatophyta</taxon>
        <taxon>Magnoliopsida</taxon>
        <taxon>eudicotyledons</taxon>
        <taxon>Gunneridae</taxon>
        <taxon>Pentapetalae</taxon>
        <taxon>rosids</taxon>
        <taxon>fabids</taxon>
        <taxon>Rosales</taxon>
        <taxon>Moraceae</taxon>
        <taxon>Ficeae</taxon>
        <taxon>Ficus</taxon>
    </lineage>
</organism>
<name>A0AA87ZU12_FICCA</name>
<dbReference type="PANTHER" id="PTHR34054:SF4">
    <property type="entry name" value="PROTEIN, PUTATIVE-RELATED"/>
    <property type="match status" value="1"/>
</dbReference>
<keyword evidence="2" id="KW-0472">Membrane</keyword>
<dbReference type="EMBL" id="BTGU01000009">
    <property type="protein sequence ID" value="GMN39530.1"/>
    <property type="molecule type" value="Genomic_DNA"/>
</dbReference>
<feature type="transmembrane region" description="Helical" evidence="2">
    <location>
        <begin position="12"/>
        <end position="32"/>
    </location>
</feature>
<dbReference type="PANTHER" id="PTHR34054">
    <property type="entry name" value="EXPRESSED PROTEIN"/>
    <property type="match status" value="1"/>
</dbReference>
<accession>A0AA87ZU12</accession>
<dbReference type="InterPro" id="IPR045884">
    <property type="entry name" value="At5g59350-like"/>
</dbReference>
<evidence type="ECO:0000256" key="1">
    <source>
        <dbReference type="SAM" id="MobiDB-lite"/>
    </source>
</evidence>